<dbReference type="EMBL" id="JANBUW010000908">
    <property type="protein sequence ID" value="KAJ2845045.1"/>
    <property type="molecule type" value="Genomic_DNA"/>
</dbReference>
<keyword evidence="3" id="KW-1185">Reference proteome</keyword>
<dbReference type="AlphaFoldDB" id="A0A9W8I3Z1"/>
<comment type="caution">
    <text evidence="2">The sequence shown here is derived from an EMBL/GenBank/DDBJ whole genome shotgun (WGS) entry which is preliminary data.</text>
</comment>
<accession>A0A9W8I3Z1</accession>
<feature type="region of interest" description="Disordered" evidence="1">
    <location>
        <begin position="21"/>
        <end position="46"/>
    </location>
</feature>
<dbReference type="InterPro" id="IPR010989">
    <property type="entry name" value="SNARE"/>
</dbReference>
<evidence type="ECO:0000256" key="1">
    <source>
        <dbReference type="SAM" id="MobiDB-lite"/>
    </source>
</evidence>
<gene>
    <name evidence="2" type="primary">sed5</name>
    <name evidence="2" type="ORF">IWW36_004949</name>
</gene>
<dbReference type="GO" id="GO:0016192">
    <property type="term" value="P:vesicle-mediated transport"/>
    <property type="evidence" value="ECO:0007669"/>
    <property type="project" value="InterPro"/>
</dbReference>
<feature type="non-terminal residue" evidence="2">
    <location>
        <position position="180"/>
    </location>
</feature>
<protein>
    <submittedName>
        <fullName evidence="2">Integral membrane protein SED5</fullName>
    </submittedName>
</protein>
<reference evidence="2" key="1">
    <citation type="submission" date="2022-07" db="EMBL/GenBank/DDBJ databases">
        <title>Phylogenomic reconstructions and comparative analyses of Kickxellomycotina fungi.</title>
        <authorList>
            <person name="Reynolds N.K."/>
            <person name="Stajich J.E."/>
            <person name="Barry K."/>
            <person name="Grigoriev I.V."/>
            <person name="Crous P."/>
            <person name="Smith M.E."/>
        </authorList>
    </citation>
    <scope>NUCLEOTIDE SEQUENCE</scope>
    <source>
        <strain evidence="2">NRRL 1566</strain>
    </source>
</reference>
<name>A0A9W8I3Z1_9FUNG</name>
<dbReference type="Gene3D" id="1.20.58.70">
    <property type="match status" value="1"/>
</dbReference>
<dbReference type="GO" id="GO:0016020">
    <property type="term" value="C:membrane"/>
    <property type="evidence" value="ECO:0007669"/>
    <property type="project" value="InterPro"/>
</dbReference>
<feature type="compositionally biased region" description="Polar residues" evidence="1">
    <location>
        <begin position="36"/>
        <end position="46"/>
    </location>
</feature>
<dbReference type="Proteomes" id="UP001139887">
    <property type="component" value="Unassembled WGS sequence"/>
</dbReference>
<organism evidence="2 3">
    <name type="scientific">Coemansia brasiliensis</name>
    <dbReference type="NCBI Taxonomy" id="2650707"/>
    <lineage>
        <taxon>Eukaryota</taxon>
        <taxon>Fungi</taxon>
        <taxon>Fungi incertae sedis</taxon>
        <taxon>Zoopagomycota</taxon>
        <taxon>Kickxellomycotina</taxon>
        <taxon>Kickxellomycetes</taxon>
        <taxon>Kickxellales</taxon>
        <taxon>Kickxellaceae</taxon>
        <taxon>Coemansia</taxon>
    </lineage>
</organism>
<evidence type="ECO:0000313" key="3">
    <source>
        <dbReference type="Proteomes" id="UP001139887"/>
    </source>
</evidence>
<evidence type="ECO:0000313" key="2">
    <source>
        <dbReference type="EMBL" id="KAJ2845045.1"/>
    </source>
</evidence>
<dbReference type="OrthoDB" id="421009at2759"/>
<dbReference type="SUPFAM" id="SSF47661">
    <property type="entry name" value="t-snare proteins"/>
    <property type="match status" value="1"/>
</dbReference>
<sequence length="180" mass="19877">MSTSKNKSLRDRTQEYRSLATALRKRQQHSPEPRQRPSNASFGEFSRQASSISKEIQSTALLLEKLATLARGKTIFDDRTDEINGLTAQVKQRIAAINGKIMTLQQLQRRQNGAAHGAQQTTEHHSNVVLSLQSQLANTSTTFKDVLELRSESLKESGHRREQFIGSAAAAAGNLAFSST</sequence>
<proteinExistence type="predicted"/>